<dbReference type="Proteomes" id="UP000676336">
    <property type="component" value="Unassembled WGS sequence"/>
</dbReference>
<organism evidence="2 3">
    <name type="scientific">Rotaria magnacalcarata</name>
    <dbReference type="NCBI Taxonomy" id="392030"/>
    <lineage>
        <taxon>Eukaryota</taxon>
        <taxon>Metazoa</taxon>
        <taxon>Spiralia</taxon>
        <taxon>Gnathifera</taxon>
        <taxon>Rotifera</taxon>
        <taxon>Eurotatoria</taxon>
        <taxon>Bdelloidea</taxon>
        <taxon>Philodinida</taxon>
        <taxon>Philodinidae</taxon>
        <taxon>Rotaria</taxon>
    </lineage>
</organism>
<feature type="non-terminal residue" evidence="2">
    <location>
        <position position="56"/>
    </location>
</feature>
<evidence type="ECO:0000313" key="3">
    <source>
        <dbReference type="Proteomes" id="UP000676336"/>
    </source>
</evidence>
<comment type="caution">
    <text evidence="2">The sequence shown here is derived from an EMBL/GenBank/DDBJ whole genome shotgun (WGS) entry which is preliminary data.</text>
</comment>
<reference evidence="2" key="1">
    <citation type="submission" date="2021-02" db="EMBL/GenBank/DDBJ databases">
        <authorList>
            <person name="Nowell W R."/>
        </authorList>
    </citation>
    <scope>NUCLEOTIDE SEQUENCE</scope>
</reference>
<dbReference type="EMBL" id="CAJOBI010030491">
    <property type="protein sequence ID" value="CAF4270133.1"/>
    <property type="molecule type" value="Genomic_DNA"/>
</dbReference>
<name>A0A8S2T662_9BILA</name>
<proteinExistence type="predicted"/>
<accession>A0A8S2T662</accession>
<protein>
    <submittedName>
        <fullName evidence="2">Uncharacterized protein</fullName>
    </submittedName>
</protein>
<feature type="region of interest" description="Disordered" evidence="1">
    <location>
        <begin position="1"/>
        <end position="25"/>
    </location>
</feature>
<dbReference type="AlphaFoldDB" id="A0A8S2T662"/>
<evidence type="ECO:0000313" key="2">
    <source>
        <dbReference type="EMBL" id="CAF4270133.1"/>
    </source>
</evidence>
<sequence length="56" mass="6434">MSQHLRQQQKKTTMTSPKKSSHQSISCDDALLVGANKRYVLLYNMNISSILYLFDT</sequence>
<gene>
    <name evidence="2" type="ORF">SMN809_LOCUS24796</name>
</gene>
<evidence type="ECO:0000256" key="1">
    <source>
        <dbReference type="SAM" id="MobiDB-lite"/>
    </source>
</evidence>